<dbReference type="AlphaFoldDB" id="A0A9Q1APZ7"/>
<dbReference type="GO" id="GO:0032040">
    <property type="term" value="C:small-subunit processome"/>
    <property type="evidence" value="ECO:0007669"/>
    <property type="project" value="TreeGrafter"/>
</dbReference>
<comment type="subcellular location">
    <subcellularLocation>
        <location evidence="1">Nucleus</location>
        <location evidence="1">Nucleolus</location>
    </subcellularLocation>
</comment>
<dbReference type="OrthoDB" id="10251154at2759"/>
<keyword evidence="4" id="KW-0539">Nucleus</keyword>
<dbReference type="InterPro" id="IPR040315">
    <property type="entry name" value="WDR46/Utp7"/>
</dbReference>
<evidence type="ECO:0000256" key="5">
    <source>
        <dbReference type="SAM" id="MobiDB-lite"/>
    </source>
</evidence>
<evidence type="ECO:0000313" key="8">
    <source>
        <dbReference type="Proteomes" id="UP001142489"/>
    </source>
</evidence>
<dbReference type="InterPro" id="IPR012952">
    <property type="entry name" value="BING4_C_dom"/>
</dbReference>
<keyword evidence="2" id="KW-0853">WD repeat</keyword>
<gene>
    <name evidence="7" type="ORF">JRQ81_012272</name>
</gene>
<dbReference type="SMART" id="SM01033">
    <property type="entry name" value="BING4CT"/>
    <property type="match status" value="1"/>
</dbReference>
<dbReference type="Pfam" id="PF08149">
    <property type="entry name" value="BING4CT"/>
    <property type="match status" value="1"/>
</dbReference>
<dbReference type="GO" id="GO:0030686">
    <property type="term" value="C:90S preribosome"/>
    <property type="evidence" value="ECO:0007669"/>
    <property type="project" value="TreeGrafter"/>
</dbReference>
<dbReference type="PANTHER" id="PTHR14085">
    <property type="entry name" value="WD-REPEAT PROTEIN BING4"/>
    <property type="match status" value="1"/>
</dbReference>
<keyword evidence="3" id="KW-0677">Repeat</keyword>
<feature type="domain" description="BING4 C-terminal" evidence="6">
    <location>
        <begin position="221"/>
        <end position="299"/>
    </location>
</feature>
<name>A0A9Q1APZ7_9SAUR</name>
<evidence type="ECO:0000256" key="3">
    <source>
        <dbReference type="ARBA" id="ARBA00022737"/>
    </source>
</evidence>
<feature type="region of interest" description="Disordered" evidence="5">
    <location>
        <begin position="334"/>
        <end position="397"/>
    </location>
</feature>
<evidence type="ECO:0000256" key="2">
    <source>
        <dbReference type="ARBA" id="ARBA00022574"/>
    </source>
</evidence>
<reference evidence="7" key="1">
    <citation type="journal article" date="2023" name="DNA Res.">
        <title>Chromosome-level genome assembly of Phrynocephalus forsythii using third-generation DNA sequencing and Hi-C analysis.</title>
        <authorList>
            <person name="Qi Y."/>
            <person name="Zhao W."/>
            <person name="Zhao Y."/>
            <person name="Niu C."/>
            <person name="Cao S."/>
            <person name="Zhang Y."/>
        </authorList>
    </citation>
    <scope>NUCLEOTIDE SEQUENCE</scope>
    <source>
        <tissue evidence="7">Muscle</tissue>
    </source>
</reference>
<sequence length="397" mass="43238">MGPNEIQNEIADSHVKTFKALIVLRVFGGRLPLVRPKSEKPLTKTEESGLLEAIHFLMSLWTASGSGGGGDTQNQTPAQYFLPFLKNIQSIEGSGTSPSTGCRRLSLFDWGAAPTPPKAFETQAGPSEGLETQVIFPLVLSHCRYMATSGLDRKLHIYDLRAYRRLHSLLLPTGAGHLDFSQRGLLGAACQEVVQVSSSGRLGGVYVSGVQGHLGGAPSSPTTCHSLPRPAHGLRFCPFEDVLGVGHEEGFVSLLVPGAGEPNFDALESNPFRSKKQRQEWEVKALLEKIPAELISLDPGQLGAVDAISLEQRHKERVERLGFDPQAKKKFIPRKRMKGRDSASGRLRRKTKVAAEEQRTAIRKSVAEKLEAQKQQEKAAKGAAPGGQRSALDRFKK</sequence>
<organism evidence="7 8">
    <name type="scientific">Phrynocephalus forsythii</name>
    <dbReference type="NCBI Taxonomy" id="171643"/>
    <lineage>
        <taxon>Eukaryota</taxon>
        <taxon>Metazoa</taxon>
        <taxon>Chordata</taxon>
        <taxon>Craniata</taxon>
        <taxon>Vertebrata</taxon>
        <taxon>Euteleostomi</taxon>
        <taxon>Lepidosauria</taxon>
        <taxon>Squamata</taxon>
        <taxon>Bifurcata</taxon>
        <taxon>Unidentata</taxon>
        <taxon>Episquamata</taxon>
        <taxon>Toxicofera</taxon>
        <taxon>Iguania</taxon>
        <taxon>Acrodonta</taxon>
        <taxon>Agamidae</taxon>
        <taxon>Agaminae</taxon>
        <taxon>Phrynocephalus</taxon>
    </lineage>
</organism>
<dbReference type="Proteomes" id="UP001142489">
    <property type="component" value="Unassembled WGS sequence"/>
</dbReference>
<protein>
    <recommendedName>
        <fullName evidence="6">BING4 C-terminal domain-containing protein</fullName>
    </recommendedName>
</protein>
<proteinExistence type="predicted"/>
<dbReference type="PANTHER" id="PTHR14085:SF3">
    <property type="entry name" value="WD REPEAT-CONTAINING PROTEIN 46"/>
    <property type="match status" value="1"/>
</dbReference>
<dbReference type="GO" id="GO:0000462">
    <property type="term" value="P:maturation of SSU-rRNA from tricistronic rRNA transcript (SSU-rRNA, 5.8S rRNA, LSU-rRNA)"/>
    <property type="evidence" value="ECO:0007669"/>
    <property type="project" value="TreeGrafter"/>
</dbReference>
<comment type="caution">
    <text evidence="7">The sequence shown here is derived from an EMBL/GenBank/DDBJ whole genome shotgun (WGS) entry which is preliminary data.</text>
</comment>
<accession>A0A9Q1APZ7</accession>
<evidence type="ECO:0000256" key="4">
    <source>
        <dbReference type="ARBA" id="ARBA00023242"/>
    </source>
</evidence>
<evidence type="ECO:0000259" key="6">
    <source>
        <dbReference type="SMART" id="SM01033"/>
    </source>
</evidence>
<feature type="compositionally biased region" description="Basic and acidic residues" evidence="5">
    <location>
        <begin position="353"/>
        <end position="380"/>
    </location>
</feature>
<keyword evidence="8" id="KW-1185">Reference proteome</keyword>
<evidence type="ECO:0000256" key="1">
    <source>
        <dbReference type="ARBA" id="ARBA00004604"/>
    </source>
</evidence>
<evidence type="ECO:0000313" key="7">
    <source>
        <dbReference type="EMBL" id="KAJ7303330.1"/>
    </source>
</evidence>
<dbReference type="EMBL" id="JAPFRF010000024">
    <property type="protein sequence ID" value="KAJ7303330.1"/>
    <property type="molecule type" value="Genomic_DNA"/>
</dbReference>